<gene>
    <name evidence="3" type="ORF">KEF29_32730</name>
</gene>
<dbReference type="EMBL" id="JAGTPG010000002">
    <property type="protein sequence ID" value="MBR8642550.1"/>
    <property type="molecule type" value="Genomic_DNA"/>
</dbReference>
<dbReference type="GO" id="GO:0006508">
    <property type="term" value="P:proteolysis"/>
    <property type="evidence" value="ECO:0007669"/>
    <property type="project" value="InterPro"/>
</dbReference>
<dbReference type="AlphaFoldDB" id="A0A941FJ76"/>
<protein>
    <submittedName>
        <fullName evidence="3">Prolyl oligopeptidase family serine peptidase</fullName>
    </submittedName>
</protein>
<evidence type="ECO:0000313" key="4">
    <source>
        <dbReference type="Proteomes" id="UP000682308"/>
    </source>
</evidence>
<name>A0A941FJ76_9ACTN</name>
<evidence type="ECO:0000259" key="2">
    <source>
        <dbReference type="Pfam" id="PF00326"/>
    </source>
</evidence>
<reference evidence="3 4" key="1">
    <citation type="submission" date="2021-04" db="EMBL/GenBank/DDBJ databases">
        <title>Characterization of the biosynthetic gene cluster of new lipopeptides with antitumor activity in the genome of the marine Streptomyces PHM034.</title>
        <authorList>
            <person name="Ceniceros A."/>
            <person name="Canedo L."/>
            <person name="Mendez C."/>
            <person name="Olano C."/>
            <person name="Schleissner C."/>
            <person name="Cuevas C."/>
            <person name="De La Calle F."/>
            <person name="Salas J.A."/>
        </authorList>
    </citation>
    <scope>NUCLEOTIDE SEQUENCE [LARGE SCALE GENOMIC DNA]</scope>
    <source>
        <strain evidence="3 4">PHM034</strain>
    </source>
</reference>
<dbReference type="PANTHER" id="PTHR42776">
    <property type="entry name" value="SERINE PEPTIDASE S9 FAMILY MEMBER"/>
    <property type="match status" value="1"/>
</dbReference>
<organism evidence="3 4">
    <name type="scientific">Streptomyces tuirus</name>
    <dbReference type="NCBI Taxonomy" id="68278"/>
    <lineage>
        <taxon>Bacteria</taxon>
        <taxon>Bacillati</taxon>
        <taxon>Actinomycetota</taxon>
        <taxon>Actinomycetes</taxon>
        <taxon>Kitasatosporales</taxon>
        <taxon>Streptomycetaceae</taxon>
        <taxon>Streptomyces</taxon>
    </lineage>
</organism>
<dbReference type="PANTHER" id="PTHR42776:SF27">
    <property type="entry name" value="DIPEPTIDYL PEPTIDASE FAMILY MEMBER 6"/>
    <property type="match status" value="1"/>
</dbReference>
<keyword evidence="4" id="KW-1185">Reference proteome</keyword>
<comment type="caution">
    <text evidence="3">The sequence shown here is derived from an EMBL/GenBank/DDBJ whole genome shotgun (WGS) entry which is preliminary data.</text>
</comment>
<dbReference type="Gene3D" id="3.40.50.1820">
    <property type="entry name" value="alpha/beta hydrolase"/>
    <property type="match status" value="1"/>
</dbReference>
<dbReference type="InterPro" id="IPR001375">
    <property type="entry name" value="Peptidase_S9_cat"/>
</dbReference>
<keyword evidence="1" id="KW-0378">Hydrolase</keyword>
<evidence type="ECO:0000256" key="1">
    <source>
        <dbReference type="ARBA" id="ARBA00022801"/>
    </source>
</evidence>
<dbReference type="GO" id="GO:0004252">
    <property type="term" value="F:serine-type endopeptidase activity"/>
    <property type="evidence" value="ECO:0007669"/>
    <property type="project" value="TreeGrafter"/>
</dbReference>
<proteinExistence type="predicted"/>
<feature type="domain" description="Peptidase S9 prolyl oligopeptidase catalytic" evidence="2">
    <location>
        <begin position="3"/>
        <end position="165"/>
    </location>
</feature>
<sequence length="172" mass="18275">MLDLEDVRAVLDAVVEMPGIDGDRVGVHGVSYGGYLAALLWSATPLIKAAVVERAIVGWDFHRTGSDLGIQVTDGYWKGGPGPGRRPDPLTVPLDNDSPVLVLAAERDLRCPPAEARLLFARLVEEGVPAEFAVLARCGHGVGAAPPTVRQARAAALLDWWQSHLPVTSSTP</sequence>
<dbReference type="Pfam" id="PF00326">
    <property type="entry name" value="Peptidase_S9"/>
    <property type="match status" value="1"/>
</dbReference>
<dbReference type="Proteomes" id="UP000682308">
    <property type="component" value="Unassembled WGS sequence"/>
</dbReference>
<accession>A0A941FJ76</accession>
<dbReference type="InterPro" id="IPR029058">
    <property type="entry name" value="AB_hydrolase_fold"/>
</dbReference>
<evidence type="ECO:0000313" key="3">
    <source>
        <dbReference type="EMBL" id="MBR8642550.1"/>
    </source>
</evidence>
<dbReference type="SUPFAM" id="SSF53474">
    <property type="entry name" value="alpha/beta-Hydrolases"/>
    <property type="match status" value="1"/>
</dbReference>